<keyword evidence="3" id="KW-0804">Transcription</keyword>
<evidence type="ECO:0000313" key="7">
    <source>
        <dbReference type="EMBL" id="NBN63780.1"/>
    </source>
</evidence>
<dbReference type="Gene3D" id="1.10.357.10">
    <property type="entry name" value="Tetracycline Repressor, domain 2"/>
    <property type="match status" value="1"/>
</dbReference>
<protein>
    <submittedName>
        <fullName evidence="7">TetR family transcriptional regulator</fullName>
    </submittedName>
</protein>
<dbReference type="SUPFAM" id="SSF46689">
    <property type="entry name" value="Homeodomain-like"/>
    <property type="match status" value="1"/>
</dbReference>
<dbReference type="PANTHER" id="PTHR30055">
    <property type="entry name" value="HTH-TYPE TRANSCRIPTIONAL REGULATOR RUTR"/>
    <property type="match status" value="1"/>
</dbReference>
<gene>
    <name evidence="7" type="ORF">GWI71_08820</name>
</gene>
<evidence type="ECO:0000256" key="1">
    <source>
        <dbReference type="ARBA" id="ARBA00023015"/>
    </source>
</evidence>
<feature type="DNA-binding region" description="H-T-H motif" evidence="4">
    <location>
        <begin position="43"/>
        <end position="62"/>
    </location>
</feature>
<keyword evidence="2 4" id="KW-0238">DNA-binding</keyword>
<feature type="domain" description="HTH tetR-type" evidence="6">
    <location>
        <begin position="20"/>
        <end position="80"/>
    </location>
</feature>
<evidence type="ECO:0000256" key="2">
    <source>
        <dbReference type="ARBA" id="ARBA00023125"/>
    </source>
</evidence>
<evidence type="ECO:0000313" key="8">
    <source>
        <dbReference type="Proteomes" id="UP000541347"/>
    </source>
</evidence>
<dbReference type="InterPro" id="IPR001647">
    <property type="entry name" value="HTH_TetR"/>
</dbReference>
<dbReference type="PANTHER" id="PTHR30055:SF234">
    <property type="entry name" value="HTH-TYPE TRANSCRIPTIONAL REGULATOR BETI"/>
    <property type="match status" value="1"/>
</dbReference>
<keyword evidence="8" id="KW-1185">Reference proteome</keyword>
<dbReference type="PROSITE" id="PS50977">
    <property type="entry name" value="HTH_TETR_2"/>
    <property type="match status" value="1"/>
</dbReference>
<dbReference type="Proteomes" id="UP000541347">
    <property type="component" value="Unassembled WGS sequence"/>
</dbReference>
<evidence type="ECO:0000256" key="4">
    <source>
        <dbReference type="PROSITE-ProRule" id="PRU00335"/>
    </source>
</evidence>
<feature type="region of interest" description="Disordered" evidence="5">
    <location>
        <begin position="203"/>
        <end position="222"/>
    </location>
</feature>
<dbReference type="RefSeq" id="WP_161675745.1">
    <property type="nucleotide sequence ID" value="NZ_JAABLP010000002.1"/>
</dbReference>
<proteinExistence type="predicted"/>
<sequence length="222" mass="22921">MTEIRRTPSSPGQRGRPRAQDLTRRLVAAALAELAERGPDGAGLARIAARAGTSQQALARRWGSKDAGLAAALRQALEASTAPAPLRSAGPGATTEALAAFLDATLGPLQATALGRAYAAALAPGHASAALRRAALEHEAGWRLTLRQLLIATPFEAEMDIRIDLALGYLRLMAAAELPARPDAAPGRRVAELILGLVAPRAPDARARPATPSSPDAPLPGL</sequence>
<dbReference type="InterPro" id="IPR050109">
    <property type="entry name" value="HTH-type_TetR-like_transc_reg"/>
</dbReference>
<dbReference type="EMBL" id="JAABLP010000002">
    <property type="protein sequence ID" value="NBN63780.1"/>
    <property type="molecule type" value="Genomic_DNA"/>
</dbReference>
<reference evidence="7 8" key="1">
    <citation type="submission" date="2020-01" db="EMBL/GenBank/DDBJ databases">
        <authorList>
            <person name="Peng S.Y."/>
            <person name="Li J."/>
            <person name="Wang M."/>
            <person name="Wang L."/>
            <person name="Wang C.Q."/>
            <person name="Wang J.R."/>
        </authorList>
    </citation>
    <scope>NUCLEOTIDE SEQUENCE [LARGE SCALE GENOMIC DNA]</scope>
    <source>
        <strain evidence="7 8">XCT-34</strain>
    </source>
</reference>
<comment type="caution">
    <text evidence="7">The sequence shown here is derived from an EMBL/GenBank/DDBJ whole genome shotgun (WGS) entry which is preliminary data.</text>
</comment>
<feature type="region of interest" description="Disordered" evidence="5">
    <location>
        <begin position="1"/>
        <end position="21"/>
    </location>
</feature>
<accession>A0ABW9ZM28</accession>
<evidence type="ECO:0000259" key="6">
    <source>
        <dbReference type="PROSITE" id="PS50977"/>
    </source>
</evidence>
<dbReference type="InterPro" id="IPR009057">
    <property type="entry name" value="Homeodomain-like_sf"/>
</dbReference>
<evidence type="ECO:0000256" key="5">
    <source>
        <dbReference type="SAM" id="MobiDB-lite"/>
    </source>
</evidence>
<name>A0ABW9ZM28_9HYPH</name>
<organism evidence="7 8">
    <name type="scientific">Pannonibacter tanglangensis</name>
    <dbReference type="NCBI Taxonomy" id="2750084"/>
    <lineage>
        <taxon>Bacteria</taxon>
        <taxon>Pseudomonadati</taxon>
        <taxon>Pseudomonadota</taxon>
        <taxon>Alphaproteobacteria</taxon>
        <taxon>Hyphomicrobiales</taxon>
        <taxon>Stappiaceae</taxon>
        <taxon>Pannonibacter</taxon>
    </lineage>
</organism>
<dbReference type="Pfam" id="PF00440">
    <property type="entry name" value="TetR_N"/>
    <property type="match status" value="1"/>
</dbReference>
<evidence type="ECO:0000256" key="3">
    <source>
        <dbReference type="ARBA" id="ARBA00023163"/>
    </source>
</evidence>
<keyword evidence="1" id="KW-0805">Transcription regulation</keyword>